<dbReference type="FunFam" id="2.40.50.140:FF:000024">
    <property type="entry name" value="Lysine--tRNA ligase"/>
    <property type="match status" value="1"/>
</dbReference>
<evidence type="ECO:0000256" key="13">
    <source>
        <dbReference type="HAMAP-Rule" id="MF_00252"/>
    </source>
</evidence>
<evidence type="ECO:0000256" key="10">
    <source>
        <dbReference type="ARBA" id="ARBA00022917"/>
    </source>
</evidence>
<dbReference type="KEGG" id="mbai:MB901379_04501"/>
<dbReference type="AlphaFoldDB" id="A0A447GK70"/>
<evidence type="ECO:0000313" key="17">
    <source>
        <dbReference type="Proteomes" id="UP000269998"/>
    </source>
</evidence>
<evidence type="ECO:0000256" key="11">
    <source>
        <dbReference type="ARBA" id="ARBA00023146"/>
    </source>
</evidence>
<evidence type="ECO:0000256" key="6">
    <source>
        <dbReference type="ARBA" id="ARBA00022723"/>
    </source>
</evidence>
<keyword evidence="11 13" id="KW-0030">Aminoacyl-tRNA synthetase</keyword>
<dbReference type="InterPro" id="IPR012340">
    <property type="entry name" value="NA-bd_OB-fold"/>
</dbReference>
<evidence type="ECO:0000256" key="5">
    <source>
        <dbReference type="ARBA" id="ARBA00022598"/>
    </source>
</evidence>
<dbReference type="Gene3D" id="3.30.930.10">
    <property type="entry name" value="Bira Bifunctional Protein, Domain 2"/>
    <property type="match status" value="1"/>
</dbReference>
<keyword evidence="4 13" id="KW-0963">Cytoplasm</keyword>
<feature type="binding site" evidence="13">
    <location>
        <position position="415"/>
    </location>
    <ligand>
        <name>Mg(2+)</name>
        <dbReference type="ChEBI" id="CHEBI:18420"/>
        <label>2</label>
    </ligand>
</feature>
<dbReference type="NCBIfam" id="NF001756">
    <property type="entry name" value="PRK00484.1"/>
    <property type="match status" value="1"/>
</dbReference>
<keyword evidence="10 13" id="KW-0648">Protein biosynthesis</keyword>
<accession>A0A447GK70</accession>
<dbReference type="PROSITE" id="PS50862">
    <property type="entry name" value="AA_TRNA_LIGASE_II"/>
    <property type="match status" value="1"/>
</dbReference>
<comment type="catalytic activity">
    <reaction evidence="12 13 14">
        <text>tRNA(Lys) + L-lysine + ATP = L-lysyl-tRNA(Lys) + AMP + diphosphate</text>
        <dbReference type="Rhea" id="RHEA:20792"/>
        <dbReference type="Rhea" id="RHEA-COMP:9696"/>
        <dbReference type="Rhea" id="RHEA-COMP:9697"/>
        <dbReference type="ChEBI" id="CHEBI:30616"/>
        <dbReference type="ChEBI" id="CHEBI:32551"/>
        <dbReference type="ChEBI" id="CHEBI:33019"/>
        <dbReference type="ChEBI" id="CHEBI:78442"/>
        <dbReference type="ChEBI" id="CHEBI:78529"/>
        <dbReference type="ChEBI" id="CHEBI:456215"/>
        <dbReference type="EC" id="6.1.1.6"/>
    </reaction>
</comment>
<dbReference type="CDD" id="cd04322">
    <property type="entry name" value="LysRS_N"/>
    <property type="match status" value="1"/>
</dbReference>
<protein>
    <recommendedName>
        <fullName evidence="13">Lysine--tRNA ligase</fullName>
        <ecNumber evidence="13">6.1.1.6</ecNumber>
    </recommendedName>
    <alternativeName>
        <fullName evidence="13">Lysyl-tRNA synthetase</fullName>
        <shortName evidence="13">LysRS</shortName>
    </alternativeName>
</protein>
<gene>
    <name evidence="13 16" type="primary">lysS</name>
    <name evidence="16" type="ORF">MB901379_04501</name>
</gene>
<evidence type="ECO:0000256" key="12">
    <source>
        <dbReference type="ARBA" id="ARBA00048573"/>
    </source>
</evidence>
<dbReference type="HAMAP" id="MF_00252">
    <property type="entry name" value="Lys_tRNA_synth_class2"/>
    <property type="match status" value="1"/>
</dbReference>
<dbReference type="GO" id="GO:0000049">
    <property type="term" value="F:tRNA binding"/>
    <property type="evidence" value="ECO:0007669"/>
    <property type="project" value="TreeGrafter"/>
</dbReference>
<evidence type="ECO:0000259" key="15">
    <source>
        <dbReference type="PROSITE" id="PS50862"/>
    </source>
</evidence>
<evidence type="ECO:0000256" key="8">
    <source>
        <dbReference type="ARBA" id="ARBA00022840"/>
    </source>
</evidence>
<keyword evidence="8 13" id="KW-0067">ATP-binding</keyword>
<keyword evidence="9 13" id="KW-0460">Magnesium</keyword>
<feature type="binding site" evidence="13">
    <location>
        <position position="415"/>
    </location>
    <ligand>
        <name>Mg(2+)</name>
        <dbReference type="ChEBI" id="CHEBI:18420"/>
        <label>1</label>
    </ligand>
</feature>
<keyword evidence="5 13" id="KW-0436">Ligase</keyword>
<name>A0A447GK70_9MYCO</name>
<dbReference type="NCBIfam" id="TIGR00499">
    <property type="entry name" value="lysS_bact"/>
    <property type="match status" value="1"/>
</dbReference>
<comment type="subunit">
    <text evidence="3 13">Homodimer.</text>
</comment>
<dbReference type="FunFam" id="3.30.930.10:FF:000079">
    <property type="entry name" value="Lysine--tRNA ligase 1"/>
    <property type="match status" value="1"/>
</dbReference>
<keyword evidence="7 13" id="KW-0547">Nucleotide-binding</keyword>
<comment type="similarity">
    <text evidence="2 13">Belongs to the class-II aminoacyl-tRNA synthetase family.</text>
</comment>
<evidence type="ECO:0000256" key="2">
    <source>
        <dbReference type="ARBA" id="ARBA00008226"/>
    </source>
</evidence>
<evidence type="ECO:0000256" key="3">
    <source>
        <dbReference type="ARBA" id="ARBA00011738"/>
    </source>
</evidence>
<keyword evidence="6 13" id="KW-0479">Metal-binding</keyword>
<feature type="binding site" evidence="13">
    <location>
        <position position="408"/>
    </location>
    <ligand>
        <name>Mg(2+)</name>
        <dbReference type="ChEBI" id="CHEBI:18420"/>
        <label>1</label>
    </ligand>
</feature>
<feature type="domain" description="Aminoacyl-transfer RNA synthetases class-II family profile" evidence="15">
    <location>
        <begin position="182"/>
        <end position="495"/>
    </location>
</feature>
<keyword evidence="17" id="KW-1185">Reference proteome</keyword>
<sequence length="498" mass="55605">MNSAEADLPEQFRIRRDKRARLLAEGHDPYPVAIERTHTLAEIRAAYPDLPTDSVTEDIVGVAGRVIFARNTGKLCFATLQDGDGTQLQVMVSLDKVGREALDAWKADVDLGDIVFVHGVVISSRRGELSVLADSWQMAAKALRPLPVAYREMNEEARVRQRYVDLIVRPQAREVARQRIAVIRAIRNALERRGFLEVETPMLQTLAGGAAARPFITHSNALDMDLYLRIAPELFLKRCIVGGFDRVFELNRVFRNEGADSTHSPEFSMLETYQTYGTYDDSAVITRELIQEVADEAIGTRQLPMPDGSVYDIDGEWSTIQMYSSLSAALGEEITPETSVDRLRDIARRLDVDIENSVLGHGKLVEELWEHMVGNKLTTPTFVKDFPVETTPLTRQHRSVPGVTEKWDLYLRGVELATGYSELTDPVVQRERFADQARAAAAGDDEAMQLDDEFLAALEHGMPPCTGTGMGIDRLLMSLTGLSIRETVLFPIVRPHSN</sequence>
<dbReference type="PRINTS" id="PR00982">
    <property type="entry name" value="TRNASYNTHLYS"/>
</dbReference>
<dbReference type="GO" id="GO:0005829">
    <property type="term" value="C:cytosol"/>
    <property type="evidence" value="ECO:0007669"/>
    <property type="project" value="TreeGrafter"/>
</dbReference>
<dbReference type="GO" id="GO:0000287">
    <property type="term" value="F:magnesium ion binding"/>
    <property type="evidence" value="ECO:0007669"/>
    <property type="project" value="UniProtKB-UniRule"/>
</dbReference>
<dbReference type="PANTHER" id="PTHR42918:SF15">
    <property type="entry name" value="LYSINE--TRNA LIGASE, CHLOROPLASTIC_MITOCHONDRIAL"/>
    <property type="match status" value="1"/>
</dbReference>
<dbReference type="PANTHER" id="PTHR42918">
    <property type="entry name" value="LYSYL-TRNA SYNTHETASE"/>
    <property type="match status" value="1"/>
</dbReference>
<dbReference type="Pfam" id="PF01336">
    <property type="entry name" value="tRNA_anti-codon"/>
    <property type="match status" value="1"/>
</dbReference>
<dbReference type="EMBL" id="LR130759">
    <property type="protein sequence ID" value="VDM90892.1"/>
    <property type="molecule type" value="Genomic_DNA"/>
</dbReference>
<dbReference type="GO" id="GO:0005524">
    <property type="term" value="F:ATP binding"/>
    <property type="evidence" value="ECO:0007669"/>
    <property type="project" value="UniProtKB-UniRule"/>
</dbReference>
<dbReference type="Pfam" id="PF00152">
    <property type="entry name" value="tRNA-synt_2"/>
    <property type="match status" value="1"/>
</dbReference>
<dbReference type="InterPro" id="IPR045864">
    <property type="entry name" value="aa-tRNA-synth_II/BPL/LPL"/>
</dbReference>
<evidence type="ECO:0000256" key="7">
    <source>
        <dbReference type="ARBA" id="ARBA00022741"/>
    </source>
</evidence>
<organism evidence="16 17">
    <name type="scientific">Mycobacterium basiliense</name>
    <dbReference type="NCBI Taxonomy" id="2094119"/>
    <lineage>
        <taxon>Bacteria</taxon>
        <taxon>Bacillati</taxon>
        <taxon>Actinomycetota</taxon>
        <taxon>Actinomycetes</taxon>
        <taxon>Mycobacteriales</taxon>
        <taxon>Mycobacteriaceae</taxon>
        <taxon>Mycobacterium</taxon>
    </lineage>
</organism>
<evidence type="ECO:0000256" key="14">
    <source>
        <dbReference type="RuleBase" id="RU000336"/>
    </source>
</evidence>
<dbReference type="RefSeq" id="WP_158018504.1">
    <property type="nucleotide sequence ID" value="NZ_CBCSKE010000003.1"/>
</dbReference>
<dbReference type="InterPro" id="IPR004364">
    <property type="entry name" value="Aa-tRNA-synt_II"/>
</dbReference>
<evidence type="ECO:0000256" key="9">
    <source>
        <dbReference type="ARBA" id="ARBA00022842"/>
    </source>
</evidence>
<dbReference type="GO" id="GO:0006430">
    <property type="term" value="P:lysyl-tRNA aminoacylation"/>
    <property type="evidence" value="ECO:0007669"/>
    <property type="project" value="UniProtKB-UniRule"/>
</dbReference>
<dbReference type="EC" id="6.1.1.6" evidence="13"/>
<dbReference type="InterPro" id="IPR044136">
    <property type="entry name" value="Lys-tRNA-ligase_II_N"/>
</dbReference>
<evidence type="ECO:0000313" key="16">
    <source>
        <dbReference type="EMBL" id="VDM90892.1"/>
    </source>
</evidence>
<reference evidence="17" key="1">
    <citation type="submission" date="2018-02" db="EMBL/GenBank/DDBJ databases">
        <authorList>
            <person name="Seth-Smith MB H."/>
            <person name="Seth-Smith H."/>
        </authorList>
    </citation>
    <scope>NUCLEOTIDE SEQUENCE [LARGE SCALE GENOMIC DNA]</scope>
</reference>
<proteinExistence type="inferred from homology"/>
<dbReference type="GO" id="GO:0004824">
    <property type="term" value="F:lysine-tRNA ligase activity"/>
    <property type="evidence" value="ECO:0007669"/>
    <property type="project" value="UniProtKB-UniRule"/>
</dbReference>
<dbReference type="InterPro" id="IPR002313">
    <property type="entry name" value="Lys-tRNA-ligase_II"/>
</dbReference>
<dbReference type="InterPro" id="IPR018149">
    <property type="entry name" value="Lys-tRNA-synth_II_C"/>
</dbReference>
<dbReference type="SUPFAM" id="SSF50249">
    <property type="entry name" value="Nucleic acid-binding proteins"/>
    <property type="match status" value="1"/>
</dbReference>
<dbReference type="InterPro" id="IPR004365">
    <property type="entry name" value="NA-bd_OB_tRNA"/>
</dbReference>
<dbReference type="InterPro" id="IPR006195">
    <property type="entry name" value="aa-tRNA-synth_II"/>
</dbReference>
<dbReference type="Gene3D" id="2.40.50.140">
    <property type="entry name" value="Nucleic acid-binding proteins"/>
    <property type="match status" value="1"/>
</dbReference>
<evidence type="ECO:0000256" key="4">
    <source>
        <dbReference type="ARBA" id="ARBA00022490"/>
    </source>
</evidence>
<evidence type="ECO:0000256" key="1">
    <source>
        <dbReference type="ARBA" id="ARBA00004496"/>
    </source>
</evidence>
<dbReference type="OrthoDB" id="9801152at2"/>
<dbReference type="Proteomes" id="UP000269998">
    <property type="component" value="Chromosome"/>
</dbReference>
<comment type="subcellular location">
    <subcellularLocation>
        <location evidence="1 13">Cytoplasm</location>
    </subcellularLocation>
</comment>
<comment type="cofactor">
    <cofactor evidence="13 14">
        <name>Mg(2+)</name>
        <dbReference type="ChEBI" id="CHEBI:18420"/>
    </cofactor>
    <text evidence="13 14">Binds 3 Mg(2+) ions per subunit.</text>
</comment>
<dbReference type="SUPFAM" id="SSF55681">
    <property type="entry name" value="Class II aaRS and biotin synthetases"/>
    <property type="match status" value="1"/>
</dbReference>